<keyword evidence="6 12" id="KW-0274">FAD</keyword>
<feature type="site" description="Electron transfer via tryptophanyl radical" evidence="13">
    <location>
        <position position="311"/>
    </location>
</feature>
<evidence type="ECO:0000256" key="4">
    <source>
        <dbReference type="ARBA" id="ARBA00014046"/>
    </source>
</evidence>
<dbReference type="SUPFAM" id="SSF52425">
    <property type="entry name" value="Cryptochrome/photolyase, N-terminal domain"/>
    <property type="match status" value="1"/>
</dbReference>
<dbReference type="FunFam" id="1.10.579.10:FF:000003">
    <property type="entry name" value="Deoxyribodipyrimidine photo-lyase"/>
    <property type="match status" value="1"/>
</dbReference>
<dbReference type="PANTHER" id="PTHR11455">
    <property type="entry name" value="CRYPTOCHROME"/>
    <property type="match status" value="1"/>
</dbReference>
<dbReference type="PANTHER" id="PTHR11455:SF9">
    <property type="entry name" value="CRYPTOCHROME CIRCADIAN CLOCK 5 ISOFORM X1"/>
    <property type="match status" value="1"/>
</dbReference>
<keyword evidence="7 14" id="KW-0157">Chromophore</keyword>
<dbReference type="Gene3D" id="3.40.50.620">
    <property type="entry name" value="HUPs"/>
    <property type="match status" value="1"/>
</dbReference>
<feature type="binding site" evidence="12">
    <location>
        <position position="277"/>
    </location>
    <ligand>
        <name>FAD</name>
        <dbReference type="ChEBI" id="CHEBI:57692"/>
    </ligand>
</feature>
<dbReference type="PROSITE" id="PS51645">
    <property type="entry name" value="PHR_CRY_ALPHA_BETA"/>
    <property type="match status" value="1"/>
</dbReference>
<dbReference type="InterPro" id="IPR006050">
    <property type="entry name" value="DNA_photolyase_N"/>
</dbReference>
<evidence type="ECO:0000256" key="9">
    <source>
        <dbReference type="ARBA" id="ARBA00033999"/>
    </source>
</evidence>
<dbReference type="GO" id="GO:0000719">
    <property type="term" value="P:photoreactive repair"/>
    <property type="evidence" value="ECO:0007669"/>
    <property type="project" value="UniProtKB-ARBA"/>
</dbReference>
<keyword evidence="5 12" id="KW-0285">Flavoprotein</keyword>
<dbReference type="OrthoDB" id="9772484at2"/>
<feature type="binding site" evidence="12">
    <location>
        <begin position="237"/>
        <end position="241"/>
    </location>
    <ligand>
        <name>FAD</name>
        <dbReference type="ChEBI" id="CHEBI:57692"/>
    </ligand>
</feature>
<dbReference type="Pfam" id="PF03441">
    <property type="entry name" value="FAD_binding_7"/>
    <property type="match status" value="1"/>
</dbReference>
<comment type="function">
    <text evidence="10">Involved in repair of UV radiation-induced DNA damage. Catalyzes the light-dependent monomerization (300-600 nm) of cyclobutyl pyrimidine dimers (in cis-syn configuration), which are formed between adjacent bases on the same DNA strand upon exposure to ultraviolet radiation.</text>
</comment>
<evidence type="ECO:0000259" key="15">
    <source>
        <dbReference type="PROSITE" id="PS51645"/>
    </source>
</evidence>
<evidence type="ECO:0000256" key="11">
    <source>
        <dbReference type="ARBA" id="ARBA00083107"/>
    </source>
</evidence>
<dbReference type="EC" id="4.1.99.3" evidence="3"/>
<comment type="catalytic activity">
    <reaction evidence="9">
        <text>cyclobutadipyrimidine (in DNA) = 2 pyrimidine residues (in DNA).</text>
        <dbReference type="EC" id="4.1.99.3"/>
    </reaction>
</comment>
<dbReference type="PRINTS" id="PR00147">
    <property type="entry name" value="DNAPHOTLYASE"/>
</dbReference>
<accession>A0A1H7F5T8</accession>
<protein>
    <recommendedName>
        <fullName evidence="4">Deoxyribodipyrimidine photo-lyase</fullName>
        <ecNumber evidence="3">4.1.99.3</ecNumber>
    </recommendedName>
    <alternativeName>
        <fullName evidence="8">DNA photolyase</fullName>
    </alternativeName>
    <alternativeName>
        <fullName evidence="11">Photoreactivating enzyme</fullName>
    </alternativeName>
</protein>
<dbReference type="InterPro" id="IPR036155">
    <property type="entry name" value="Crypto/Photolyase_N_sf"/>
</dbReference>
<comment type="cofactor">
    <cofactor evidence="1">
        <name>(6R)-5,10-methylene-5,6,7,8-tetrahydrofolate</name>
        <dbReference type="ChEBI" id="CHEBI:15636"/>
    </cofactor>
</comment>
<dbReference type="InterPro" id="IPR002081">
    <property type="entry name" value="Cryptochrome/DNA_photolyase_1"/>
</dbReference>
<feature type="site" description="Electron transfer via tryptophanyl radical" evidence="13">
    <location>
        <position position="388"/>
    </location>
</feature>
<evidence type="ECO:0000313" key="16">
    <source>
        <dbReference type="EMBL" id="SEK20727.1"/>
    </source>
</evidence>
<dbReference type="Gene3D" id="1.10.579.10">
    <property type="entry name" value="DNA Cyclobutane Dipyrimidine Photolyase, subunit A, domain 3"/>
    <property type="match status" value="1"/>
</dbReference>
<dbReference type="Proteomes" id="UP000199256">
    <property type="component" value="Unassembled WGS sequence"/>
</dbReference>
<feature type="site" description="Electron transfer via tryptophanyl radical" evidence="13">
    <location>
        <position position="365"/>
    </location>
</feature>
<dbReference type="EMBL" id="FOAA01000001">
    <property type="protein sequence ID" value="SEK20727.1"/>
    <property type="molecule type" value="Genomic_DNA"/>
</dbReference>
<dbReference type="InterPro" id="IPR014729">
    <property type="entry name" value="Rossmann-like_a/b/a_fold"/>
</dbReference>
<dbReference type="Gene3D" id="1.25.40.80">
    <property type="match status" value="1"/>
</dbReference>
<dbReference type="Pfam" id="PF00875">
    <property type="entry name" value="DNA_photolyase"/>
    <property type="match status" value="1"/>
</dbReference>
<feature type="domain" description="Photolyase/cryptochrome alpha/beta" evidence="15">
    <location>
        <begin position="2"/>
        <end position="131"/>
    </location>
</feature>
<feature type="binding site" evidence="12">
    <location>
        <begin position="378"/>
        <end position="380"/>
    </location>
    <ligand>
        <name>FAD</name>
        <dbReference type="ChEBI" id="CHEBI:57692"/>
    </ligand>
</feature>
<dbReference type="GO" id="GO:0009416">
    <property type="term" value="P:response to light stimulus"/>
    <property type="evidence" value="ECO:0007669"/>
    <property type="project" value="TreeGrafter"/>
</dbReference>
<dbReference type="SUPFAM" id="SSF48173">
    <property type="entry name" value="Cryptochrome/photolyase FAD-binding domain"/>
    <property type="match status" value="1"/>
</dbReference>
<evidence type="ECO:0000256" key="2">
    <source>
        <dbReference type="ARBA" id="ARBA00005862"/>
    </source>
</evidence>
<dbReference type="AlphaFoldDB" id="A0A1H7F5T8"/>
<reference evidence="17" key="1">
    <citation type="submission" date="2016-10" db="EMBL/GenBank/DDBJ databases">
        <authorList>
            <person name="Varghese N."/>
            <person name="Submissions S."/>
        </authorList>
    </citation>
    <scope>NUCLEOTIDE SEQUENCE [LARGE SCALE GENOMIC DNA]</scope>
    <source>
        <strain evidence="17">DSM 241</strain>
    </source>
</reference>
<evidence type="ECO:0000256" key="14">
    <source>
        <dbReference type="RuleBase" id="RU004182"/>
    </source>
</evidence>
<dbReference type="GO" id="GO:0003677">
    <property type="term" value="F:DNA binding"/>
    <property type="evidence" value="ECO:0007669"/>
    <property type="project" value="TreeGrafter"/>
</dbReference>
<evidence type="ECO:0000256" key="10">
    <source>
        <dbReference type="ARBA" id="ARBA00059220"/>
    </source>
</evidence>
<evidence type="ECO:0000256" key="1">
    <source>
        <dbReference type="ARBA" id="ARBA00001932"/>
    </source>
</evidence>
<dbReference type="STRING" id="1396821.SAMN05444515_101106"/>
<evidence type="ECO:0000256" key="5">
    <source>
        <dbReference type="ARBA" id="ARBA00022630"/>
    </source>
</evidence>
<evidence type="ECO:0000256" key="6">
    <source>
        <dbReference type="ARBA" id="ARBA00022827"/>
    </source>
</evidence>
<organism evidence="16 17">
    <name type="scientific">Ectothiorhodospira marina</name>
    <dbReference type="NCBI Taxonomy" id="1396821"/>
    <lineage>
        <taxon>Bacteria</taxon>
        <taxon>Pseudomonadati</taxon>
        <taxon>Pseudomonadota</taxon>
        <taxon>Gammaproteobacteria</taxon>
        <taxon>Chromatiales</taxon>
        <taxon>Ectothiorhodospiraceae</taxon>
        <taxon>Ectothiorhodospira</taxon>
    </lineage>
</organism>
<evidence type="ECO:0000313" key="17">
    <source>
        <dbReference type="Proteomes" id="UP000199256"/>
    </source>
</evidence>
<evidence type="ECO:0000256" key="8">
    <source>
        <dbReference type="ARBA" id="ARBA00031671"/>
    </source>
</evidence>
<dbReference type="InterPro" id="IPR018394">
    <property type="entry name" value="DNA_photolyase_1_CS_C"/>
</dbReference>
<proteinExistence type="inferred from homology"/>
<feature type="binding site" evidence="12">
    <location>
        <position position="225"/>
    </location>
    <ligand>
        <name>FAD</name>
        <dbReference type="ChEBI" id="CHEBI:57692"/>
    </ligand>
</feature>
<evidence type="ECO:0000256" key="7">
    <source>
        <dbReference type="ARBA" id="ARBA00022991"/>
    </source>
</evidence>
<comment type="similarity">
    <text evidence="14">Belongs to the DNA photolyase family.</text>
</comment>
<dbReference type="RefSeq" id="WP_090249537.1">
    <property type="nucleotide sequence ID" value="NZ_FOAA01000001.1"/>
</dbReference>
<comment type="similarity">
    <text evidence="2">Belongs to the DNA photolyase class-1 family.</text>
</comment>
<evidence type="ECO:0000256" key="3">
    <source>
        <dbReference type="ARBA" id="ARBA00013149"/>
    </source>
</evidence>
<gene>
    <name evidence="16" type="ORF">SAMN05444515_101106</name>
</gene>
<name>A0A1H7F5T8_9GAMM</name>
<comment type="cofactor">
    <cofactor evidence="12">
        <name>FAD</name>
        <dbReference type="ChEBI" id="CHEBI:57692"/>
    </cofactor>
    <text evidence="12">Binds 1 FAD per subunit.</text>
</comment>
<dbReference type="InterPro" id="IPR005101">
    <property type="entry name" value="Cryptochr/Photolyase_FAD-bd"/>
</dbReference>
<dbReference type="InterPro" id="IPR036134">
    <property type="entry name" value="Crypto/Photolyase_FAD-like_sf"/>
</dbReference>
<dbReference type="GO" id="GO:0071949">
    <property type="term" value="F:FAD binding"/>
    <property type="evidence" value="ECO:0007669"/>
    <property type="project" value="TreeGrafter"/>
</dbReference>
<keyword evidence="17" id="KW-1185">Reference proteome</keyword>
<dbReference type="PROSITE" id="PS00394">
    <property type="entry name" value="DNA_PHOTOLYASES_1_1"/>
    <property type="match status" value="1"/>
</dbReference>
<evidence type="ECO:0000256" key="12">
    <source>
        <dbReference type="PIRSR" id="PIRSR602081-1"/>
    </source>
</evidence>
<evidence type="ECO:0000256" key="13">
    <source>
        <dbReference type="PIRSR" id="PIRSR602081-2"/>
    </source>
</evidence>
<keyword evidence="16" id="KW-0456">Lyase</keyword>
<sequence>MSTALIWFRRDLRLADNPALCAALEQAERVVPVYIHARDEEGDWAPGEASRWWLHHSLKQLGHDLAALGAPLVMRCGPSLDTLQELLRETGASQVYWNRLYEPDTVRRDTHIKQALQAQGVQVRSFNAALLLEPWVVQNRSGEPYRVFTPYWKACQAQGALDVSLQPRPGPGVLTAEGSRSDPLESLGLLPLIPWDAGLAKAWTPGEEGAHTALEAFLDRALADYGEARNLPDRLGTSHLSPHLHFGEISPRQVVHACQRAVAEGRHSGADASVKGFLGEIGWREFGHHLLFHFPHTPLQPLDARFEDFPWPPRDDDALRAWQRGRTGLPIVDAGMRELWATGWMHNRVRMITASLLTKNLLIHWREGARWFWDTLVDADLASNTLGWQWTAGCGADAAPYFRVFNPVLQGERFDPGGGYVRHWVPELKALPDKYLHKPWQAPESVLRGAGVRLGRDYPQPIVDLAASRRQALAAWETLRQSA</sequence>
<dbReference type="GO" id="GO:0003904">
    <property type="term" value="F:deoxyribodipyrimidine photo-lyase activity"/>
    <property type="evidence" value="ECO:0007669"/>
    <property type="project" value="UniProtKB-EC"/>
</dbReference>